<accession>A0A9W6R1X2</accession>
<evidence type="ECO:0000313" key="4">
    <source>
        <dbReference type="EMBL" id="GLY67649.1"/>
    </source>
</evidence>
<dbReference type="GO" id="GO:0003677">
    <property type="term" value="F:DNA binding"/>
    <property type="evidence" value="ECO:0007669"/>
    <property type="project" value="UniProtKB-UniRule"/>
</dbReference>
<dbReference type="AlphaFoldDB" id="A0A9W6R1X2"/>
<dbReference type="PANTHER" id="PTHR43479:SF11">
    <property type="entry name" value="ACREF_ENVCD OPERON REPRESSOR-RELATED"/>
    <property type="match status" value="1"/>
</dbReference>
<proteinExistence type="predicted"/>
<feature type="DNA-binding region" description="H-T-H motif" evidence="2">
    <location>
        <begin position="40"/>
        <end position="59"/>
    </location>
</feature>
<comment type="caution">
    <text evidence="4">The sequence shown here is derived from an EMBL/GenBank/DDBJ whole genome shotgun (WGS) entry which is preliminary data.</text>
</comment>
<reference evidence="4" key="1">
    <citation type="submission" date="2023-03" db="EMBL/GenBank/DDBJ databases">
        <title>Amycolatopsis taiwanensis NBRC 103393.</title>
        <authorList>
            <person name="Ichikawa N."/>
            <person name="Sato H."/>
            <person name="Tonouchi N."/>
        </authorList>
    </citation>
    <scope>NUCLEOTIDE SEQUENCE</scope>
    <source>
        <strain evidence="4">NBRC 103393</strain>
    </source>
</reference>
<keyword evidence="1 2" id="KW-0238">DNA-binding</keyword>
<gene>
    <name evidence="4" type="ORF">Atai01_42680</name>
</gene>
<name>A0A9W6R1X2_9PSEU</name>
<dbReference type="Pfam" id="PF00440">
    <property type="entry name" value="TetR_N"/>
    <property type="match status" value="1"/>
</dbReference>
<protein>
    <submittedName>
        <fullName evidence="4">TetR family transcriptional regulator</fullName>
    </submittedName>
</protein>
<dbReference type="InterPro" id="IPR050624">
    <property type="entry name" value="HTH-type_Tx_Regulator"/>
</dbReference>
<dbReference type="RefSeq" id="WP_425388226.1">
    <property type="nucleotide sequence ID" value="NZ_BSTI01000009.1"/>
</dbReference>
<sequence length="194" mass="21031">MVSASTWAGTTLHDRRAARRERLLDAGLDLLGTAGSSAVSVRGVCRSAKLTERYFYENFADREEFVLAVYERVAGQAHQALVDAVPDSRRAARERAEAAVTAFVELMVDDPRKGRVLLLAPITDPALSARGIALLPSFAALIRDHLPARMDPVEQTLTATSLVGALANLFTSYLCGALTVPRDRLISHCVELLS</sequence>
<dbReference type="Proteomes" id="UP001165136">
    <property type="component" value="Unassembled WGS sequence"/>
</dbReference>
<feature type="domain" description="HTH tetR-type" evidence="3">
    <location>
        <begin position="17"/>
        <end position="77"/>
    </location>
</feature>
<dbReference type="Gene3D" id="1.10.357.10">
    <property type="entry name" value="Tetracycline Repressor, domain 2"/>
    <property type="match status" value="1"/>
</dbReference>
<dbReference type="SUPFAM" id="SSF46689">
    <property type="entry name" value="Homeodomain-like"/>
    <property type="match status" value="1"/>
</dbReference>
<dbReference type="PANTHER" id="PTHR43479">
    <property type="entry name" value="ACREF/ENVCD OPERON REPRESSOR-RELATED"/>
    <property type="match status" value="1"/>
</dbReference>
<evidence type="ECO:0000256" key="2">
    <source>
        <dbReference type="PROSITE-ProRule" id="PRU00335"/>
    </source>
</evidence>
<evidence type="ECO:0000256" key="1">
    <source>
        <dbReference type="ARBA" id="ARBA00023125"/>
    </source>
</evidence>
<evidence type="ECO:0000313" key="5">
    <source>
        <dbReference type="Proteomes" id="UP001165136"/>
    </source>
</evidence>
<dbReference type="InterPro" id="IPR009057">
    <property type="entry name" value="Homeodomain-like_sf"/>
</dbReference>
<dbReference type="InterPro" id="IPR001647">
    <property type="entry name" value="HTH_TetR"/>
</dbReference>
<keyword evidence="5" id="KW-1185">Reference proteome</keyword>
<organism evidence="4 5">
    <name type="scientific">Amycolatopsis taiwanensis</name>
    <dbReference type="NCBI Taxonomy" id="342230"/>
    <lineage>
        <taxon>Bacteria</taxon>
        <taxon>Bacillati</taxon>
        <taxon>Actinomycetota</taxon>
        <taxon>Actinomycetes</taxon>
        <taxon>Pseudonocardiales</taxon>
        <taxon>Pseudonocardiaceae</taxon>
        <taxon>Amycolatopsis</taxon>
    </lineage>
</organism>
<evidence type="ECO:0000259" key="3">
    <source>
        <dbReference type="PROSITE" id="PS50977"/>
    </source>
</evidence>
<dbReference type="PROSITE" id="PS50977">
    <property type="entry name" value="HTH_TETR_2"/>
    <property type="match status" value="1"/>
</dbReference>
<dbReference type="EMBL" id="BSTI01000009">
    <property type="protein sequence ID" value="GLY67649.1"/>
    <property type="molecule type" value="Genomic_DNA"/>
</dbReference>